<gene>
    <name evidence="1" type="ORF">MSG28_011328</name>
</gene>
<accession>A0ACC0JMY0</accession>
<organism evidence="1 2">
    <name type="scientific">Choristoneura fumiferana</name>
    <name type="common">Spruce budworm moth</name>
    <name type="synonym">Archips fumiferana</name>
    <dbReference type="NCBI Taxonomy" id="7141"/>
    <lineage>
        <taxon>Eukaryota</taxon>
        <taxon>Metazoa</taxon>
        <taxon>Ecdysozoa</taxon>
        <taxon>Arthropoda</taxon>
        <taxon>Hexapoda</taxon>
        <taxon>Insecta</taxon>
        <taxon>Pterygota</taxon>
        <taxon>Neoptera</taxon>
        <taxon>Endopterygota</taxon>
        <taxon>Lepidoptera</taxon>
        <taxon>Glossata</taxon>
        <taxon>Ditrysia</taxon>
        <taxon>Tortricoidea</taxon>
        <taxon>Tortricidae</taxon>
        <taxon>Tortricinae</taxon>
        <taxon>Choristoneura</taxon>
    </lineage>
</organism>
<evidence type="ECO:0000313" key="2">
    <source>
        <dbReference type="Proteomes" id="UP001064048"/>
    </source>
</evidence>
<dbReference type="Proteomes" id="UP001064048">
    <property type="component" value="Chromosome 19"/>
</dbReference>
<proteinExistence type="predicted"/>
<protein>
    <submittedName>
        <fullName evidence="1">Uncharacterized protein</fullName>
    </submittedName>
</protein>
<comment type="caution">
    <text evidence="1">The sequence shown here is derived from an EMBL/GenBank/DDBJ whole genome shotgun (WGS) entry which is preliminary data.</text>
</comment>
<sequence length="261" mass="28547">MCLVSVCACYQRVRCYRLSAARGAECDALCAGADESPRSHYNLCLAIVLKAELRLRCVELTCTPPPPLHPLATQCARAGSHAKALTRLTMDPPSGADPVYINRLQGSTSVELPCSRSLQIKQSPCGVVSTQRKVVITIISRYRERVNVVPGHRGRDGLVLVVVARWGRGGRASRGGDTQRALDEFEELAGLRAGAGAYTLEHLATFTVTRETGIVYPADGMRRLLQLEKTNGIWSQKMQLCLDGQWVLVMDYETGVSVPQH</sequence>
<name>A0ACC0JMY0_CHOFU</name>
<keyword evidence="2" id="KW-1185">Reference proteome</keyword>
<evidence type="ECO:0000313" key="1">
    <source>
        <dbReference type="EMBL" id="KAI8425480.1"/>
    </source>
</evidence>
<reference evidence="1 2" key="1">
    <citation type="journal article" date="2022" name="Genome Biol. Evol.">
        <title>The Spruce Budworm Genome: Reconstructing the Evolutionary History of Antifreeze Proteins.</title>
        <authorList>
            <person name="Beliveau C."/>
            <person name="Gagne P."/>
            <person name="Picq S."/>
            <person name="Vernygora O."/>
            <person name="Keeling C.I."/>
            <person name="Pinkney K."/>
            <person name="Doucet D."/>
            <person name="Wen F."/>
            <person name="Johnston J.S."/>
            <person name="Maaroufi H."/>
            <person name="Boyle B."/>
            <person name="Laroche J."/>
            <person name="Dewar K."/>
            <person name="Juretic N."/>
            <person name="Blackburn G."/>
            <person name="Nisole A."/>
            <person name="Brunet B."/>
            <person name="Brandao M."/>
            <person name="Lumley L."/>
            <person name="Duan J."/>
            <person name="Quan G."/>
            <person name="Lucarotti C.J."/>
            <person name="Roe A.D."/>
            <person name="Sperling F.A.H."/>
            <person name="Levesque R.C."/>
            <person name="Cusson M."/>
        </authorList>
    </citation>
    <scope>NUCLEOTIDE SEQUENCE [LARGE SCALE GENOMIC DNA]</scope>
    <source>
        <strain evidence="1">Glfc:IPQL:Cfum</strain>
    </source>
</reference>
<dbReference type="EMBL" id="CM046119">
    <property type="protein sequence ID" value="KAI8425480.1"/>
    <property type="molecule type" value="Genomic_DNA"/>
</dbReference>